<comment type="caution">
    <text evidence="4">The sequence shown here is derived from an EMBL/GenBank/DDBJ whole genome shotgun (WGS) entry which is preliminary data.</text>
</comment>
<dbReference type="Pfam" id="PF13439">
    <property type="entry name" value="Glyco_transf_4"/>
    <property type="match status" value="1"/>
</dbReference>
<dbReference type="AlphaFoldDB" id="A0A1F5ZV71"/>
<evidence type="ECO:0008006" key="6">
    <source>
        <dbReference type="Google" id="ProtNLM"/>
    </source>
</evidence>
<keyword evidence="1" id="KW-0808">Transferase</keyword>
<dbReference type="GO" id="GO:0009103">
    <property type="term" value="P:lipopolysaccharide biosynthetic process"/>
    <property type="evidence" value="ECO:0007669"/>
    <property type="project" value="TreeGrafter"/>
</dbReference>
<name>A0A1F5ZV71_9BACT</name>
<evidence type="ECO:0000313" key="4">
    <source>
        <dbReference type="EMBL" id="OGG16321.1"/>
    </source>
</evidence>
<feature type="domain" description="Glycosyl transferase family 1" evidence="2">
    <location>
        <begin position="172"/>
        <end position="328"/>
    </location>
</feature>
<evidence type="ECO:0000313" key="5">
    <source>
        <dbReference type="Proteomes" id="UP000176253"/>
    </source>
</evidence>
<dbReference type="Pfam" id="PF00534">
    <property type="entry name" value="Glycos_transf_1"/>
    <property type="match status" value="1"/>
</dbReference>
<dbReference type="InterPro" id="IPR028098">
    <property type="entry name" value="Glyco_trans_4-like_N"/>
</dbReference>
<dbReference type="PANTHER" id="PTHR46401:SF2">
    <property type="entry name" value="GLYCOSYLTRANSFERASE WBBK-RELATED"/>
    <property type="match status" value="1"/>
</dbReference>
<feature type="domain" description="Glycosyltransferase subfamily 4-like N-terminal" evidence="3">
    <location>
        <begin position="53"/>
        <end position="151"/>
    </location>
</feature>
<evidence type="ECO:0000256" key="1">
    <source>
        <dbReference type="ARBA" id="ARBA00022679"/>
    </source>
</evidence>
<dbReference type="STRING" id="1798383.A3D78_06845"/>
<evidence type="ECO:0000259" key="3">
    <source>
        <dbReference type="Pfam" id="PF13439"/>
    </source>
</evidence>
<gene>
    <name evidence="4" type="ORF">A3D78_06845</name>
</gene>
<dbReference type="SUPFAM" id="SSF53756">
    <property type="entry name" value="UDP-Glycosyltransferase/glycogen phosphorylase"/>
    <property type="match status" value="1"/>
</dbReference>
<accession>A0A1F5ZV71</accession>
<sequence>MIAGKIKIALVIPPLSGHRYRGTGTYFQNLSRELKKHPRLEVSEIDLSYPVNLFDLVHFPYFDPFFLTLPIAGKQGKKPQVVSVHDLIPLKYPDHFKKGISGLFKWNMQRNALLKMTHIITDSQNSQKDIISLLGVKKEQVSVIYLGVDPDFKKVNDRNLLQATVNKYHLPAKFILNVGDVNYNKNIPGLINAFLSVSGQIPDLHLVLVGRGFTNTSPQLDEIITLINYHRLEEKIIRLSDLNKEELISLYNLAKVYVQPSFDEGFGLPVLEAMACRTPVLSADSGSLPEIVGRAALLVDPNNYQEMAKNIFYLLGNDDLRQKLITSGSLKANEFTWEKTASRTIRLYASLLGIKNYMSL</sequence>
<dbReference type="CDD" id="cd03809">
    <property type="entry name" value="GT4_MtfB-like"/>
    <property type="match status" value="1"/>
</dbReference>
<dbReference type="PANTHER" id="PTHR46401">
    <property type="entry name" value="GLYCOSYLTRANSFERASE WBBK-RELATED"/>
    <property type="match status" value="1"/>
</dbReference>
<evidence type="ECO:0000259" key="2">
    <source>
        <dbReference type="Pfam" id="PF00534"/>
    </source>
</evidence>
<dbReference type="EMBL" id="MFJM01000059">
    <property type="protein sequence ID" value="OGG16321.1"/>
    <property type="molecule type" value="Genomic_DNA"/>
</dbReference>
<dbReference type="InterPro" id="IPR001296">
    <property type="entry name" value="Glyco_trans_1"/>
</dbReference>
<reference evidence="4 5" key="1">
    <citation type="journal article" date="2016" name="Nat. Commun.">
        <title>Thousands of microbial genomes shed light on interconnected biogeochemical processes in an aquifer system.</title>
        <authorList>
            <person name="Anantharaman K."/>
            <person name="Brown C.T."/>
            <person name="Hug L.A."/>
            <person name="Sharon I."/>
            <person name="Castelle C.J."/>
            <person name="Probst A.J."/>
            <person name="Thomas B.C."/>
            <person name="Singh A."/>
            <person name="Wilkins M.J."/>
            <person name="Karaoz U."/>
            <person name="Brodie E.L."/>
            <person name="Williams K.H."/>
            <person name="Hubbard S.S."/>
            <person name="Banfield J.F."/>
        </authorList>
    </citation>
    <scope>NUCLEOTIDE SEQUENCE [LARGE SCALE GENOMIC DNA]</scope>
</reference>
<dbReference type="Gene3D" id="3.40.50.2000">
    <property type="entry name" value="Glycogen Phosphorylase B"/>
    <property type="match status" value="2"/>
</dbReference>
<dbReference type="Proteomes" id="UP000176253">
    <property type="component" value="Unassembled WGS sequence"/>
</dbReference>
<protein>
    <recommendedName>
        <fullName evidence="6">Glycosyl transferase family 1 domain-containing protein</fullName>
    </recommendedName>
</protein>
<proteinExistence type="predicted"/>
<dbReference type="GO" id="GO:0016757">
    <property type="term" value="F:glycosyltransferase activity"/>
    <property type="evidence" value="ECO:0007669"/>
    <property type="project" value="InterPro"/>
</dbReference>
<organism evidence="4 5">
    <name type="scientific">Candidatus Gottesmanbacteria bacterium RIFCSPHIGHO2_02_FULL_39_14</name>
    <dbReference type="NCBI Taxonomy" id="1798383"/>
    <lineage>
        <taxon>Bacteria</taxon>
        <taxon>Candidatus Gottesmaniibacteriota</taxon>
    </lineage>
</organism>